<feature type="transmembrane region" description="Helical" evidence="1">
    <location>
        <begin position="20"/>
        <end position="36"/>
    </location>
</feature>
<proteinExistence type="predicted"/>
<comment type="caution">
    <text evidence="2">The sequence shown here is derived from an EMBL/GenBank/DDBJ whole genome shotgun (WGS) entry which is preliminary data.</text>
</comment>
<accession>A0ABT9IZD1</accession>
<feature type="transmembrane region" description="Helical" evidence="1">
    <location>
        <begin position="154"/>
        <end position="174"/>
    </location>
</feature>
<reference evidence="2 3" key="1">
    <citation type="submission" date="2023-08" db="EMBL/GenBank/DDBJ databases">
        <authorList>
            <person name="Park J.-S."/>
        </authorList>
    </citation>
    <scope>NUCLEOTIDE SEQUENCE [LARGE SCALE GENOMIC DNA]</scope>
    <source>
        <strain evidence="2 3">2205SS18-9</strain>
    </source>
</reference>
<feature type="transmembrane region" description="Helical" evidence="1">
    <location>
        <begin position="208"/>
        <end position="237"/>
    </location>
</feature>
<feature type="transmembrane region" description="Helical" evidence="1">
    <location>
        <begin position="301"/>
        <end position="321"/>
    </location>
</feature>
<feature type="transmembrane region" description="Helical" evidence="1">
    <location>
        <begin position="333"/>
        <end position="355"/>
    </location>
</feature>
<sequence length="412" mass="47378">MIKTKYGTRPTHNILKSIEILLLAFIIIYTSGYAMSTVETSIGAYVLIIPTFIMLVILLVKQKVFLKIDIFTFSYLILCLMVIVSFIVNFNFPYFSTNIKTLLILTFAFCLARLIKFEDFIKYFTLSMKCIVIISLIIYIWINYLNLPFNLPVVYNINGAAYYNGIFFFVFVFSTLRNTGVFWEPGLFASFIIISMIFEISFKKNISYFNLLILFLGLLSTQSTAGYFFLPMILLLLLNKNAKFGRSYFFSALFIIIALLAYINMGNILHYLWTLNPDVFGKIINQEGSYVDRLDSPITNLSIFLSYPIFGAGIGNINYIYGGLTDIYQTSTSTYFLAAFGFWGVLYTLFWVYGIMKLRNQNNLSKIIIISIFLMILNKEPHTSIVVTYCIMFFFLKEAFISKSNNLTGSIK</sequence>
<name>A0ABT9IZD1_9BACL</name>
<feature type="transmembrane region" description="Helical" evidence="1">
    <location>
        <begin position="98"/>
        <end position="116"/>
    </location>
</feature>
<feature type="transmembrane region" description="Helical" evidence="1">
    <location>
        <begin position="367"/>
        <end position="396"/>
    </location>
</feature>
<keyword evidence="1" id="KW-0472">Membrane</keyword>
<feature type="transmembrane region" description="Helical" evidence="1">
    <location>
        <begin position="72"/>
        <end position="92"/>
    </location>
</feature>
<keyword evidence="3" id="KW-1185">Reference proteome</keyword>
<feature type="transmembrane region" description="Helical" evidence="1">
    <location>
        <begin position="181"/>
        <end position="202"/>
    </location>
</feature>
<keyword evidence="1" id="KW-1133">Transmembrane helix</keyword>
<feature type="transmembrane region" description="Helical" evidence="1">
    <location>
        <begin position="123"/>
        <end position="142"/>
    </location>
</feature>
<dbReference type="EMBL" id="JAVAMP010000004">
    <property type="protein sequence ID" value="MDP5274735.1"/>
    <property type="molecule type" value="Genomic_DNA"/>
</dbReference>
<organism evidence="2 3">
    <name type="scientific">Chengkuizengella axinellae</name>
    <dbReference type="NCBI Taxonomy" id="3064388"/>
    <lineage>
        <taxon>Bacteria</taxon>
        <taxon>Bacillati</taxon>
        <taxon>Bacillota</taxon>
        <taxon>Bacilli</taxon>
        <taxon>Bacillales</taxon>
        <taxon>Paenibacillaceae</taxon>
        <taxon>Chengkuizengella</taxon>
    </lineage>
</organism>
<dbReference type="RefSeq" id="WP_305992040.1">
    <property type="nucleotide sequence ID" value="NZ_JAVAMP010000004.1"/>
</dbReference>
<evidence type="ECO:0008006" key="4">
    <source>
        <dbReference type="Google" id="ProtNLM"/>
    </source>
</evidence>
<evidence type="ECO:0000256" key="1">
    <source>
        <dbReference type="SAM" id="Phobius"/>
    </source>
</evidence>
<feature type="transmembrane region" description="Helical" evidence="1">
    <location>
        <begin position="42"/>
        <end position="60"/>
    </location>
</feature>
<evidence type="ECO:0000313" key="3">
    <source>
        <dbReference type="Proteomes" id="UP001231941"/>
    </source>
</evidence>
<protein>
    <recommendedName>
        <fullName evidence="4">O-antigen ligase domain-containing protein</fullName>
    </recommendedName>
</protein>
<gene>
    <name evidence="2" type="ORF">Q5Y73_11500</name>
</gene>
<dbReference type="Proteomes" id="UP001231941">
    <property type="component" value="Unassembled WGS sequence"/>
</dbReference>
<feature type="transmembrane region" description="Helical" evidence="1">
    <location>
        <begin position="249"/>
        <end position="273"/>
    </location>
</feature>
<evidence type="ECO:0000313" key="2">
    <source>
        <dbReference type="EMBL" id="MDP5274735.1"/>
    </source>
</evidence>
<keyword evidence="1" id="KW-0812">Transmembrane</keyword>